<evidence type="ECO:0000256" key="4">
    <source>
        <dbReference type="ARBA" id="ARBA00023163"/>
    </source>
</evidence>
<comment type="similarity">
    <text evidence="1">Belongs to the LysR transcriptional regulatory family.</text>
</comment>
<dbReference type="AlphaFoldDB" id="A0A918RNI1"/>
<proteinExistence type="inferred from homology"/>
<reference evidence="6" key="1">
    <citation type="journal article" date="2014" name="Int. J. Syst. Evol. Microbiol.">
        <title>Complete genome sequence of Corynebacterium casei LMG S-19264T (=DSM 44701T), isolated from a smear-ripened cheese.</title>
        <authorList>
            <consortium name="US DOE Joint Genome Institute (JGI-PGF)"/>
            <person name="Walter F."/>
            <person name="Albersmeier A."/>
            <person name="Kalinowski J."/>
            <person name="Ruckert C."/>
        </authorList>
    </citation>
    <scope>NUCLEOTIDE SEQUENCE</scope>
    <source>
        <strain evidence="6">KCTC 32422</strain>
    </source>
</reference>
<dbReference type="Gene3D" id="3.40.190.10">
    <property type="entry name" value="Periplasmic binding protein-like II"/>
    <property type="match status" value="2"/>
</dbReference>
<evidence type="ECO:0000313" key="7">
    <source>
        <dbReference type="Proteomes" id="UP000634139"/>
    </source>
</evidence>
<dbReference type="PANTHER" id="PTHR30126">
    <property type="entry name" value="HTH-TYPE TRANSCRIPTIONAL REGULATOR"/>
    <property type="match status" value="1"/>
</dbReference>
<sequence>MQLAHDAVMNLKHLRHAVGLADFGSFTAAADRLAISQPALSRSIQALEHSLGLTLFIREPGRIVLTEAGQDVISQARMVLRQASNLEQAARQLASGEAGRVRIGLGPMFSRLAEPLLVECWKPGQEVDLQIHILPVERLVSGLLAGEIDFFVADGRAAAGQPAIQIDRIGKARTGYFVRSGHPLAGCADLLVEDLRPFVRATPNLPRTRLDSDDAIRASTDAQTGRLACENLDLLIRFAISSDAVLLAIEGAIAEELQRGQLVALNLPELQDWHAQIGLASLAGRDWSALSIRYTKALRKLLDRSWLQN</sequence>
<reference evidence="6" key="2">
    <citation type="submission" date="2020-09" db="EMBL/GenBank/DDBJ databases">
        <authorList>
            <person name="Sun Q."/>
            <person name="Kim S."/>
        </authorList>
    </citation>
    <scope>NUCLEOTIDE SEQUENCE</scope>
    <source>
        <strain evidence="6">KCTC 32422</strain>
    </source>
</reference>
<accession>A0A918RNI1</accession>
<dbReference type="Gene3D" id="1.10.10.10">
    <property type="entry name" value="Winged helix-like DNA-binding domain superfamily/Winged helix DNA-binding domain"/>
    <property type="match status" value="1"/>
</dbReference>
<keyword evidence="3" id="KW-0238">DNA-binding</keyword>
<keyword evidence="4" id="KW-0804">Transcription</keyword>
<dbReference type="GO" id="GO:0000976">
    <property type="term" value="F:transcription cis-regulatory region binding"/>
    <property type="evidence" value="ECO:0007669"/>
    <property type="project" value="TreeGrafter"/>
</dbReference>
<dbReference type="GO" id="GO:0003700">
    <property type="term" value="F:DNA-binding transcription factor activity"/>
    <property type="evidence" value="ECO:0007669"/>
    <property type="project" value="InterPro"/>
</dbReference>
<evidence type="ECO:0000256" key="3">
    <source>
        <dbReference type="ARBA" id="ARBA00023125"/>
    </source>
</evidence>
<evidence type="ECO:0000256" key="1">
    <source>
        <dbReference type="ARBA" id="ARBA00009437"/>
    </source>
</evidence>
<dbReference type="FunFam" id="1.10.10.10:FF:000001">
    <property type="entry name" value="LysR family transcriptional regulator"/>
    <property type="match status" value="1"/>
</dbReference>
<gene>
    <name evidence="6" type="ORF">GCM10011617_27780</name>
</gene>
<dbReference type="InterPro" id="IPR000847">
    <property type="entry name" value="LysR_HTH_N"/>
</dbReference>
<feature type="domain" description="HTH lysR-type" evidence="5">
    <location>
        <begin position="9"/>
        <end position="66"/>
    </location>
</feature>
<keyword evidence="2" id="KW-0805">Transcription regulation</keyword>
<dbReference type="PROSITE" id="PS50931">
    <property type="entry name" value="HTH_LYSR"/>
    <property type="match status" value="1"/>
</dbReference>
<dbReference type="PANTHER" id="PTHR30126:SF98">
    <property type="entry name" value="HTH-TYPE TRANSCRIPTIONAL ACTIVATOR BAUR"/>
    <property type="match status" value="1"/>
</dbReference>
<keyword evidence="7" id="KW-1185">Reference proteome</keyword>
<dbReference type="Pfam" id="PF03466">
    <property type="entry name" value="LysR_substrate"/>
    <property type="match status" value="1"/>
</dbReference>
<dbReference type="Pfam" id="PF00126">
    <property type="entry name" value="HTH_1"/>
    <property type="match status" value="1"/>
</dbReference>
<comment type="caution">
    <text evidence="6">The sequence shown here is derived from an EMBL/GenBank/DDBJ whole genome shotgun (WGS) entry which is preliminary data.</text>
</comment>
<dbReference type="RefSeq" id="WP_189542582.1">
    <property type="nucleotide sequence ID" value="NZ_BMZD01000008.1"/>
</dbReference>
<dbReference type="InterPro" id="IPR036390">
    <property type="entry name" value="WH_DNA-bd_sf"/>
</dbReference>
<dbReference type="SUPFAM" id="SSF46785">
    <property type="entry name" value="Winged helix' DNA-binding domain"/>
    <property type="match status" value="1"/>
</dbReference>
<dbReference type="PRINTS" id="PR00039">
    <property type="entry name" value="HTHLYSR"/>
</dbReference>
<evidence type="ECO:0000259" key="5">
    <source>
        <dbReference type="PROSITE" id="PS50931"/>
    </source>
</evidence>
<evidence type="ECO:0000256" key="2">
    <source>
        <dbReference type="ARBA" id="ARBA00023015"/>
    </source>
</evidence>
<dbReference type="EMBL" id="BMZD01000008">
    <property type="protein sequence ID" value="GHA05174.1"/>
    <property type="molecule type" value="Genomic_DNA"/>
</dbReference>
<name>A0A918RNI1_9SPHN</name>
<dbReference type="InterPro" id="IPR036388">
    <property type="entry name" value="WH-like_DNA-bd_sf"/>
</dbReference>
<dbReference type="Proteomes" id="UP000634139">
    <property type="component" value="Unassembled WGS sequence"/>
</dbReference>
<dbReference type="InterPro" id="IPR005119">
    <property type="entry name" value="LysR_subst-bd"/>
</dbReference>
<organism evidence="6 7">
    <name type="scientific">Novosphingobium arvoryzae</name>
    <dbReference type="NCBI Taxonomy" id="1256514"/>
    <lineage>
        <taxon>Bacteria</taxon>
        <taxon>Pseudomonadati</taxon>
        <taxon>Pseudomonadota</taxon>
        <taxon>Alphaproteobacteria</taxon>
        <taxon>Sphingomonadales</taxon>
        <taxon>Sphingomonadaceae</taxon>
        <taxon>Novosphingobium</taxon>
    </lineage>
</organism>
<protein>
    <submittedName>
        <fullName evidence="6">Transcriptional regulator</fullName>
    </submittedName>
</protein>
<evidence type="ECO:0000313" key="6">
    <source>
        <dbReference type="EMBL" id="GHA05174.1"/>
    </source>
</evidence>
<dbReference type="SUPFAM" id="SSF53850">
    <property type="entry name" value="Periplasmic binding protein-like II"/>
    <property type="match status" value="1"/>
</dbReference>